<name>A0ABR3B3Q3_PHYBL</name>
<keyword evidence="13" id="KW-1185">Reference proteome</keyword>
<feature type="transmembrane region" description="Helical" evidence="11">
    <location>
        <begin position="30"/>
        <end position="50"/>
    </location>
</feature>
<evidence type="ECO:0000256" key="8">
    <source>
        <dbReference type="ARBA" id="ARBA00023136"/>
    </source>
</evidence>
<dbReference type="InterPro" id="IPR002067">
    <property type="entry name" value="MCP"/>
</dbReference>
<dbReference type="EMBL" id="JBCLYO010000005">
    <property type="protein sequence ID" value="KAL0088884.1"/>
    <property type="molecule type" value="Genomic_DNA"/>
</dbReference>
<evidence type="ECO:0000256" key="9">
    <source>
        <dbReference type="PROSITE-ProRule" id="PRU00282"/>
    </source>
</evidence>
<dbReference type="InterPro" id="IPR018108">
    <property type="entry name" value="MCP_transmembrane"/>
</dbReference>
<evidence type="ECO:0000256" key="6">
    <source>
        <dbReference type="ARBA" id="ARBA00022989"/>
    </source>
</evidence>
<evidence type="ECO:0000256" key="7">
    <source>
        <dbReference type="ARBA" id="ARBA00023128"/>
    </source>
</evidence>
<sequence length="376" mass="40912">MSQQSTSANDNPKAHVHSIPIKELTHEVLWANRTIIAASSAAVVGVLAGYPFDSVKTRMQTQPYDSISACVRHTYKEEGIRGFFRGIVPPLITVSIIKSVSFSVYEKTKRYCKANYPFFNQDSLGSTFVLSTTGGVVTGAFIATLSCPFELIKIQKQLEFLLQASSISTGATVMRPMAENDPRSMRRIVKTVGAAGAGAGTGAGAGPQATSSQPKKISTSSWHSAKEIIKKKGLPGLWSGFGLHFVRDALGTGVYFGGYETTKYLLNQGSGQPAGPLTQFLAGGICGILCWLVVFPIDLVKSLMQKEIMAQRPTYGRTSDCIRDIYKAKGTLGFYRGITVTLVRAFPIHSLNFLVYEQTLLLMRYLSDHTQDQVSL</sequence>
<evidence type="ECO:0000256" key="4">
    <source>
        <dbReference type="ARBA" id="ARBA00022692"/>
    </source>
</evidence>
<feature type="repeat" description="Solcar" evidence="9">
    <location>
        <begin position="32"/>
        <end position="111"/>
    </location>
</feature>
<organism evidence="12 13">
    <name type="scientific">Phycomyces blakesleeanus</name>
    <dbReference type="NCBI Taxonomy" id="4837"/>
    <lineage>
        <taxon>Eukaryota</taxon>
        <taxon>Fungi</taxon>
        <taxon>Fungi incertae sedis</taxon>
        <taxon>Mucoromycota</taxon>
        <taxon>Mucoromycotina</taxon>
        <taxon>Mucoromycetes</taxon>
        <taxon>Mucorales</taxon>
        <taxon>Phycomycetaceae</taxon>
        <taxon>Phycomyces</taxon>
    </lineage>
</organism>
<comment type="subcellular location">
    <subcellularLocation>
        <location evidence="1">Mitochondrion membrane</location>
        <topology evidence="1">Multi-pass membrane protein</topology>
    </subcellularLocation>
</comment>
<dbReference type="PROSITE" id="PS50920">
    <property type="entry name" value="SOLCAR"/>
    <property type="match status" value="3"/>
</dbReference>
<feature type="transmembrane region" description="Helical" evidence="11">
    <location>
        <begin position="236"/>
        <end position="257"/>
    </location>
</feature>
<evidence type="ECO:0000256" key="10">
    <source>
        <dbReference type="RuleBase" id="RU000488"/>
    </source>
</evidence>
<keyword evidence="7" id="KW-0496">Mitochondrion</keyword>
<comment type="caution">
    <text evidence="12">The sequence shown here is derived from an EMBL/GenBank/DDBJ whole genome shotgun (WGS) entry which is preliminary data.</text>
</comment>
<dbReference type="PANTHER" id="PTHR45624:SF9">
    <property type="entry name" value="CARRIER PROTEIN, PUTATIVE (AFU_ORTHOLOGUE AFUA_4G06390)-RELATED"/>
    <property type="match status" value="1"/>
</dbReference>
<keyword evidence="6 11" id="KW-1133">Transmembrane helix</keyword>
<keyword evidence="4 9" id="KW-0812">Transmembrane</keyword>
<evidence type="ECO:0000256" key="11">
    <source>
        <dbReference type="SAM" id="Phobius"/>
    </source>
</evidence>
<evidence type="ECO:0000256" key="1">
    <source>
        <dbReference type="ARBA" id="ARBA00004225"/>
    </source>
</evidence>
<protein>
    <submittedName>
        <fullName evidence="12">Mitochondrial carrier domain-containing protein</fullName>
    </submittedName>
</protein>
<feature type="repeat" description="Solcar" evidence="9">
    <location>
        <begin position="274"/>
        <end position="362"/>
    </location>
</feature>
<dbReference type="Pfam" id="PF00153">
    <property type="entry name" value="Mito_carr"/>
    <property type="match status" value="3"/>
</dbReference>
<keyword evidence="8 9" id="KW-0472">Membrane</keyword>
<evidence type="ECO:0000313" key="12">
    <source>
        <dbReference type="EMBL" id="KAL0088884.1"/>
    </source>
</evidence>
<dbReference type="InterPro" id="IPR023395">
    <property type="entry name" value="MCP_dom_sf"/>
</dbReference>
<dbReference type="InterPro" id="IPR050567">
    <property type="entry name" value="Mitochondrial_Carrier"/>
</dbReference>
<feature type="transmembrane region" description="Helical" evidence="11">
    <location>
        <begin position="125"/>
        <end position="147"/>
    </location>
</feature>
<keyword evidence="5" id="KW-0677">Repeat</keyword>
<evidence type="ECO:0000256" key="3">
    <source>
        <dbReference type="ARBA" id="ARBA00022448"/>
    </source>
</evidence>
<feature type="transmembrane region" description="Helical" evidence="11">
    <location>
        <begin position="277"/>
        <end position="300"/>
    </location>
</feature>
<evidence type="ECO:0000256" key="2">
    <source>
        <dbReference type="ARBA" id="ARBA00006375"/>
    </source>
</evidence>
<proteinExistence type="inferred from homology"/>
<keyword evidence="3 10" id="KW-0813">Transport</keyword>
<evidence type="ECO:0000313" key="13">
    <source>
        <dbReference type="Proteomes" id="UP001448207"/>
    </source>
</evidence>
<gene>
    <name evidence="12" type="ORF">J3Q64DRAFT_1697164</name>
</gene>
<comment type="similarity">
    <text evidence="2 10">Belongs to the mitochondrial carrier (TC 2.A.29) family.</text>
</comment>
<feature type="transmembrane region" description="Helical" evidence="11">
    <location>
        <begin position="82"/>
        <end position="105"/>
    </location>
</feature>
<dbReference type="Gene3D" id="1.50.40.10">
    <property type="entry name" value="Mitochondrial carrier domain"/>
    <property type="match status" value="2"/>
</dbReference>
<dbReference type="PRINTS" id="PR00926">
    <property type="entry name" value="MITOCARRIER"/>
</dbReference>
<evidence type="ECO:0000256" key="5">
    <source>
        <dbReference type="ARBA" id="ARBA00022737"/>
    </source>
</evidence>
<dbReference type="SUPFAM" id="SSF103506">
    <property type="entry name" value="Mitochondrial carrier"/>
    <property type="match status" value="1"/>
</dbReference>
<feature type="repeat" description="Solcar" evidence="9">
    <location>
        <begin position="126"/>
        <end position="265"/>
    </location>
</feature>
<dbReference type="Proteomes" id="UP001448207">
    <property type="component" value="Unassembled WGS sequence"/>
</dbReference>
<reference evidence="12 13" key="1">
    <citation type="submission" date="2024-04" db="EMBL/GenBank/DDBJ databases">
        <title>Symmetric and asymmetric DNA N6-adenine methylation regulates different biological responses in Mucorales.</title>
        <authorList>
            <consortium name="Lawrence Berkeley National Laboratory"/>
            <person name="Lax C."/>
            <person name="Mondo S.J."/>
            <person name="Osorio-Concepcion M."/>
            <person name="Muszewska A."/>
            <person name="Corrochano-Luque M."/>
            <person name="Gutierrez G."/>
            <person name="Riley R."/>
            <person name="Lipzen A."/>
            <person name="Guo J."/>
            <person name="Hundley H."/>
            <person name="Amirebrahimi M."/>
            <person name="Ng V."/>
            <person name="Lorenzo-Gutierrez D."/>
            <person name="Binder U."/>
            <person name="Yang J."/>
            <person name="Song Y."/>
            <person name="Canovas D."/>
            <person name="Navarro E."/>
            <person name="Freitag M."/>
            <person name="Gabaldon T."/>
            <person name="Grigoriev I.V."/>
            <person name="Corrochano L.M."/>
            <person name="Nicolas F.E."/>
            <person name="Garre V."/>
        </authorList>
    </citation>
    <scope>NUCLEOTIDE SEQUENCE [LARGE SCALE GENOMIC DNA]</scope>
    <source>
        <strain evidence="12 13">L51</strain>
    </source>
</reference>
<accession>A0ABR3B3Q3</accession>
<dbReference type="PANTHER" id="PTHR45624">
    <property type="entry name" value="MITOCHONDRIAL BASIC AMINO ACIDS TRANSPORTER-RELATED"/>
    <property type="match status" value="1"/>
</dbReference>